<feature type="region of interest" description="Disordered" evidence="1">
    <location>
        <begin position="40"/>
        <end position="66"/>
    </location>
</feature>
<accession>A0AAD6YQK1</accession>
<evidence type="ECO:0000313" key="2">
    <source>
        <dbReference type="EMBL" id="KAJ7226057.1"/>
    </source>
</evidence>
<evidence type="ECO:0000256" key="1">
    <source>
        <dbReference type="SAM" id="MobiDB-lite"/>
    </source>
</evidence>
<sequence length="91" mass="9980">MPRHEDAPYPSFSLVISQAPLEAPTYLISPWSQINYSSSTVQLPPSANPNPVPPSQAIQQPPNANAPRNAIRSIRHFFAHIVAKLKARLAT</sequence>
<comment type="caution">
    <text evidence="2">The sequence shown here is derived from an EMBL/GenBank/DDBJ whole genome shotgun (WGS) entry which is preliminary data.</text>
</comment>
<dbReference type="Proteomes" id="UP001219525">
    <property type="component" value="Unassembled WGS sequence"/>
</dbReference>
<keyword evidence="3" id="KW-1185">Reference proteome</keyword>
<dbReference type="AlphaFoldDB" id="A0AAD6YQK1"/>
<name>A0AAD6YQK1_9AGAR</name>
<protein>
    <submittedName>
        <fullName evidence="2">Uncharacterized protein</fullName>
    </submittedName>
</protein>
<gene>
    <name evidence="2" type="ORF">GGX14DRAFT_556807</name>
</gene>
<proteinExistence type="predicted"/>
<reference evidence="2" key="1">
    <citation type="submission" date="2023-03" db="EMBL/GenBank/DDBJ databases">
        <title>Massive genome expansion in bonnet fungi (Mycena s.s.) driven by repeated elements and novel gene families across ecological guilds.</title>
        <authorList>
            <consortium name="Lawrence Berkeley National Laboratory"/>
            <person name="Harder C.B."/>
            <person name="Miyauchi S."/>
            <person name="Viragh M."/>
            <person name="Kuo A."/>
            <person name="Thoen E."/>
            <person name="Andreopoulos B."/>
            <person name="Lu D."/>
            <person name="Skrede I."/>
            <person name="Drula E."/>
            <person name="Henrissat B."/>
            <person name="Morin E."/>
            <person name="Kohler A."/>
            <person name="Barry K."/>
            <person name="LaButti K."/>
            <person name="Morin E."/>
            <person name="Salamov A."/>
            <person name="Lipzen A."/>
            <person name="Mereny Z."/>
            <person name="Hegedus B."/>
            <person name="Baldrian P."/>
            <person name="Stursova M."/>
            <person name="Weitz H."/>
            <person name="Taylor A."/>
            <person name="Grigoriev I.V."/>
            <person name="Nagy L.G."/>
            <person name="Martin F."/>
            <person name="Kauserud H."/>
        </authorList>
    </citation>
    <scope>NUCLEOTIDE SEQUENCE</scope>
    <source>
        <strain evidence="2">9144</strain>
    </source>
</reference>
<organism evidence="2 3">
    <name type="scientific">Mycena pura</name>
    <dbReference type="NCBI Taxonomy" id="153505"/>
    <lineage>
        <taxon>Eukaryota</taxon>
        <taxon>Fungi</taxon>
        <taxon>Dikarya</taxon>
        <taxon>Basidiomycota</taxon>
        <taxon>Agaricomycotina</taxon>
        <taxon>Agaricomycetes</taxon>
        <taxon>Agaricomycetidae</taxon>
        <taxon>Agaricales</taxon>
        <taxon>Marasmiineae</taxon>
        <taxon>Mycenaceae</taxon>
        <taxon>Mycena</taxon>
    </lineage>
</organism>
<dbReference type="EMBL" id="JARJCW010000004">
    <property type="protein sequence ID" value="KAJ7226057.1"/>
    <property type="molecule type" value="Genomic_DNA"/>
</dbReference>
<evidence type="ECO:0000313" key="3">
    <source>
        <dbReference type="Proteomes" id="UP001219525"/>
    </source>
</evidence>